<feature type="transmembrane region" description="Helical" evidence="1">
    <location>
        <begin position="18"/>
        <end position="37"/>
    </location>
</feature>
<proteinExistence type="predicted"/>
<keyword evidence="1" id="KW-0812">Transmembrane</keyword>
<dbReference type="PANTHER" id="PTHR34351">
    <property type="entry name" value="SLR1927 PROTEIN-RELATED"/>
    <property type="match status" value="1"/>
</dbReference>
<keyword evidence="1" id="KW-1133">Transmembrane helix</keyword>
<dbReference type="Proteomes" id="UP000263642">
    <property type="component" value="Unassembled WGS sequence"/>
</dbReference>
<sequence>MINNLLEFWHKRSEWRPWLILMLVGIFIFTYTFQFPLTLKEIHHNLPLILRFASAGLFLWGLANILLVFFPDLERFQVKRIGRNRVSLPRDGVVYLLMMTVLFIGSVLSRENMLMLVFAMMTGPFVLNGWITYSMLKNIQLKRIIPQRVMVGETFTAEILMENNKRVIAAYLMEVNDTFKNQNEILEASVVFRRVGPRQKLSAHYYVKLMHRGIYQFGPLHVSTRYPLGLVKRGAIFHEQNEIIVHPQIGRLSSHWAEDFFSIAEMAQQNRSRRGVFDDEFNHIREYRTGDSQRAIHWRSSARQGELMVQEYHQTRNYDLVIGLDLWQPGNANQMQRERVEWAISFVGTLCREHLKNSRDTKLTLVSQAATLEVLEVGIGSQGLEYLLDFLATLDPGKQSALGEFAKIVSETASARTRTVLVTTREEESSSNRFSFSSLLGSRGKEIAGSCKTIEADPEILSRWLVLESD</sequence>
<accession>A0A3D3R480</accession>
<dbReference type="Pfam" id="PF01882">
    <property type="entry name" value="DUF58"/>
    <property type="match status" value="1"/>
</dbReference>
<organism evidence="3 4">
    <name type="scientific">Gimesia maris</name>
    <dbReference type="NCBI Taxonomy" id="122"/>
    <lineage>
        <taxon>Bacteria</taxon>
        <taxon>Pseudomonadati</taxon>
        <taxon>Planctomycetota</taxon>
        <taxon>Planctomycetia</taxon>
        <taxon>Planctomycetales</taxon>
        <taxon>Planctomycetaceae</taxon>
        <taxon>Gimesia</taxon>
    </lineage>
</organism>
<comment type="caution">
    <text evidence="3">The sequence shown here is derived from an EMBL/GenBank/DDBJ whole genome shotgun (WGS) entry which is preliminary data.</text>
</comment>
<name>A0A3D3R480_9PLAN</name>
<evidence type="ECO:0000313" key="3">
    <source>
        <dbReference type="EMBL" id="HCO23396.1"/>
    </source>
</evidence>
<dbReference type="PANTHER" id="PTHR34351:SF1">
    <property type="entry name" value="SLR1927 PROTEIN"/>
    <property type="match status" value="1"/>
</dbReference>
<gene>
    <name evidence="3" type="ORF">DIT97_10185</name>
</gene>
<evidence type="ECO:0000313" key="4">
    <source>
        <dbReference type="Proteomes" id="UP000263642"/>
    </source>
</evidence>
<evidence type="ECO:0000256" key="1">
    <source>
        <dbReference type="SAM" id="Phobius"/>
    </source>
</evidence>
<feature type="domain" description="DUF58" evidence="2">
    <location>
        <begin position="284"/>
        <end position="412"/>
    </location>
</feature>
<feature type="transmembrane region" description="Helical" evidence="1">
    <location>
        <begin position="114"/>
        <end position="133"/>
    </location>
</feature>
<protein>
    <recommendedName>
        <fullName evidence="2">DUF58 domain-containing protein</fullName>
    </recommendedName>
</protein>
<dbReference type="EMBL" id="DQAY01000058">
    <property type="protein sequence ID" value="HCO23396.1"/>
    <property type="molecule type" value="Genomic_DNA"/>
</dbReference>
<evidence type="ECO:0000259" key="2">
    <source>
        <dbReference type="Pfam" id="PF01882"/>
    </source>
</evidence>
<dbReference type="AlphaFoldDB" id="A0A3D3R480"/>
<keyword evidence="1" id="KW-0472">Membrane</keyword>
<dbReference type="InterPro" id="IPR002881">
    <property type="entry name" value="DUF58"/>
</dbReference>
<feature type="transmembrane region" description="Helical" evidence="1">
    <location>
        <begin position="92"/>
        <end position="108"/>
    </location>
</feature>
<feature type="transmembrane region" description="Helical" evidence="1">
    <location>
        <begin position="49"/>
        <end position="71"/>
    </location>
</feature>
<reference evidence="3 4" key="1">
    <citation type="journal article" date="2018" name="Nat. Biotechnol.">
        <title>A standardized bacterial taxonomy based on genome phylogeny substantially revises the tree of life.</title>
        <authorList>
            <person name="Parks D.H."/>
            <person name="Chuvochina M."/>
            <person name="Waite D.W."/>
            <person name="Rinke C."/>
            <person name="Skarshewski A."/>
            <person name="Chaumeil P.A."/>
            <person name="Hugenholtz P."/>
        </authorList>
    </citation>
    <scope>NUCLEOTIDE SEQUENCE [LARGE SCALE GENOMIC DNA]</scope>
    <source>
        <strain evidence="3">UBA9375</strain>
    </source>
</reference>